<dbReference type="STRING" id="6248.A0A0K0EAY2"/>
<protein>
    <recommendedName>
        <fullName evidence="5">ATP-dependent RNA helicase</fullName>
        <ecNumber evidence="5">3.6.4.13</ecNumber>
    </recommendedName>
</protein>
<dbReference type="PROSITE" id="PS51192">
    <property type="entry name" value="HELICASE_ATP_BIND_1"/>
    <property type="match status" value="1"/>
</dbReference>
<dbReference type="Proteomes" id="UP000035681">
    <property type="component" value="Unplaced"/>
</dbReference>
<dbReference type="SMART" id="SM00490">
    <property type="entry name" value="HELICc"/>
    <property type="match status" value="1"/>
</dbReference>
<feature type="domain" description="Helicase ATP-binding" evidence="6">
    <location>
        <begin position="52"/>
        <end position="231"/>
    </location>
</feature>
<keyword evidence="4 5" id="KW-0694">RNA-binding</keyword>
<keyword evidence="1 5" id="KW-0547">Nucleotide-binding</keyword>
<comment type="domain">
    <text evidence="5">The Q motif is unique to and characteristic of the DEAD box family of RNA helicases and controls ATP binding and hydrolysis.</text>
</comment>
<keyword evidence="3 5" id="KW-0067">ATP-binding</keyword>
<comment type="catalytic activity">
    <reaction evidence="5">
        <text>ATP + H2O = ADP + phosphate + H(+)</text>
        <dbReference type="Rhea" id="RHEA:13065"/>
        <dbReference type="ChEBI" id="CHEBI:15377"/>
        <dbReference type="ChEBI" id="CHEBI:15378"/>
        <dbReference type="ChEBI" id="CHEBI:30616"/>
        <dbReference type="ChEBI" id="CHEBI:43474"/>
        <dbReference type="ChEBI" id="CHEBI:456216"/>
        <dbReference type="EC" id="3.6.4.13"/>
    </reaction>
</comment>
<dbReference type="AlphaFoldDB" id="A0A0K0EAY2"/>
<dbReference type="WBParaSite" id="TCONS_00016244.p1">
    <property type="protein sequence ID" value="TCONS_00016244.p1"/>
    <property type="gene ID" value="XLOC_010764"/>
</dbReference>
<evidence type="ECO:0000256" key="3">
    <source>
        <dbReference type="ARBA" id="ARBA00022840"/>
    </source>
</evidence>
<accession>A0A0K0EAY2</accession>
<sequence>MTSKEIILNFNQANTLCDNLINHILNDFKSETILQTKNVEYFKNNFQKVGCALNYEDYDLIFINGQTSIGKSLCFLGPIVLEINKTSIIILPTNALIYQFSEKLKVANISNLILNSIEKKQEIEEAIKYGMTDPNNFAYDNNVIITTPEYFSKDNIQSLIEILSKNNIISRIVIDECHIPIQRDESFRDEYLKIYNKLSLITNCKKVVLSATINKLIKQFIISEIKPNAYAVIKMTTYQRKIFIFNISNEDLITNCLVEDSIKRLSIVKKCSNDNVSFKGIIIIRRLSDISYYKEMYEKNGYTCVEFTSNIGEEKKKENLKMFNNNEFNFLITTSGTLVGIDTVACNMIIMHALSITSTNFIQDLGRLSRAGNCSWGLFTQQQIYSDRINVY</sequence>
<dbReference type="Pfam" id="PF00271">
    <property type="entry name" value="Helicase_C"/>
    <property type="match status" value="1"/>
</dbReference>
<organism evidence="8">
    <name type="scientific">Strongyloides stercoralis</name>
    <name type="common">Threadworm</name>
    <dbReference type="NCBI Taxonomy" id="6248"/>
    <lineage>
        <taxon>Eukaryota</taxon>
        <taxon>Metazoa</taxon>
        <taxon>Ecdysozoa</taxon>
        <taxon>Nematoda</taxon>
        <taxon>Chromadorea</taxon>
        <taxon>Rhabditida</taxon>
        <taxon>Tylenchina</taxon>
        <taxon>Panagrolaimomorpha</taxon>
        <taxon>Strongyloidoidea</taxon>
        <taxon>Strongyloididae</taxon>
        <taxon>Strongyloides</taxon>
    </lineage>
</organism>
<dbReference type="SMART" id="SM00487">
    <property type="entry name" value="DEXDc"/>
    <property type="match status" value="1"/>
</dbReference>
<dbReference type="Pfam" id="PF00270">
    <property type="entry name" value="DEAD"/>
    <property type="match status" value="1"/>
</dbReference>
<dbReference type="WBParaSite" id="SSTP_0000665600.1">
    <property type="protein sequence ID" value="SSTP_0000665600.1"/>
    <property type="gene ID" value="SSTP_0000665600"/>
</dbReference>
<evidence type="ECO:0000256" key="2">
    <source>
        <dbReference type="ARBA" id="ARBA00022801"/>
    </source>
</evidence>
<proteinExistence type="inferred from homology"/>
<dbReference type="GO" id="GO:0016787">
    <property type="term" value="F:hydrolase activity"/>
    <property type="evidence" value="ECO:0007669"/>
    <property type="project" value="UniProtKB-KW"/>
</dbReference>
<evidence type="ECO:0000256" key="4">
    <source>
        <dbReference type="ARBA" id="ARBA00022884"/>
    </source>
</evidence>
<evidence type="ECO:0000259" key="6">
    <source>
        <dbReference type="PROSITE" id="PS51192"/>
    </source>
</evidence>
<keyword evidence="7" id="KW-1185">Reference proteome</keyword>
<comment type="function">
    <text evidence="5">RNA helicase.</text>
</comment>
<dbReference type="GO" id="GO:0003723">
    <property type="term" value="F:RNA binding"/>
    <property type="evidence" value="ECO:0007669"/>
    <property type="project" value="UniProtKB-UniRule"/>
</dbReference>
<dbReference type="GO" id="GO:0005524">
    <property type="term" value="F:ATP binding"/>
    <property type="evidence" value="ECO:0007669"/>
    <property type="project" value="UniProtKB-UniRule"/>
</dbReference>
<evidence type="ECO:0000313" key="7">
    <source>
        <dbReference type="Proteomes" id="UP000035681"/>
    </source>
</evidence>
<reference evidence="8" key="1">
    <citation type="submission" date="2015-08" db="UniProtKB">
        <authorList>
            <consortium name="WormBaseParasite"/>
        </authorList>
    </citation>
    <scope>IDENTIFICATION</scope>
</reference>
<dbReference type="EC" id="3.6.4.13" evidence="5"/>
<dbReference type="InterPro" id="IPR001650">
    <property type="entry name" value="Helicase_C-like"/>
</dbReference>
<evidence type="ECO:0000313" key="8">
    <source>
        <dbReference type="WBParaSite" id="SSTP_0000665600.1"/>
    </source>
</evidence>
<comment type="similarity">
    <text evidence="5">Belongs to the DEAD box helicase family.</text>
</comment>
<dbReference type="InterPro" id="IPR014001">
    <property type="entry name" value="Helicase_ATP-bd"/>
</dbReference>
<dbReference type="InterPro" id="IPR027417">
    <property type="entry name" value="P-loop_NTPase"/>
</dbReference>
<dbReference type="InterPro" id="IPR011545">
    <property type="entry name" value="DEAD/DEAH_box_helicase_dom"/>
</dbReference>
<evidence type="ECO:0000256" key="5">
    <source>
        <dbReference type="RuleBase" id="RU365068"/>
    </source>
</evidence>
<keyword evidence="2 5" id="KW-0378">Hydrolase</keyword>
<dbReference type="SUPFAM" id="SSF52540">
    <property type="entry name" value="P-loop containing nucleoside triphosphate hydrolases"/>
    <property type="match status" value="1"/>
</dbReference>
<dbReference type="GO" id="GO:0003724">
    <property type="term" value="F:RNA helicase activity"/>
    <property type="evidence" value="ECO:0007669"/>
    <property type="project" value="UniProtKB-EC"/>
</dbReference>
<keyword evidence="5" id="KW-0347">Helicase</keyword>
<name>A0A0K0EAY2_STRER</name>
<evidence type="ECO:0000256" key="1">
    <source>
        <dbReference type="ARBA" id="ARBA00022741"/>
    </source>
</evidence>
<dbReference type="PANTHER" id="PTHR24031">
    <property type="entry name" value="RNA HELICASE"/>
    <property type="match status" value="1"/>
</dbReference>
<dbReference type="Gene3D" id="3.40.50.300">
    <property type="entry name" value="P-loop containing nucleotide triphosphate hydrolases"/>
    <property type="match status" value="2"/>
</dbReference>